<evidence type="ECO:0000259" key="2">
    <source>
        <dbReference type="Pfam" id="PF26450"/>
    </source>
</evidence>
<name>A0A4R6V6S6_9ACTN</name>
<keyword evidence="4" id="KW-1185">Reference proteome</keyword>
<evidence type="ECO:0000256" key="1">
    <source>
        <dbReference type="SAM" id="MobiDB-lite"/>
    </source>
</evidence>
<evidence type="ECO:0000313" key="4">
    <source>
        <dbReference type="Proteomes" id="UP000295281"/>
    </source>
</evidence>
<dbReference type="AlphaFoldDB" id="A0A4R6V6S6"/>
<feature type="region of interest" description="Disordered" evidence="1">
    <location>
        <begin position="17"/>
        <end position="113"/>
    </location>
</feature>
<feature type="region of interest" description="Disordered" evidence="1">
    <location>
        <begin position="142"/>
        <end position="162"/>
    </location>
</feature>
<dbReference type="OrthoDB" id="3544242at2"/>
<feature type="compositionally biased region" description="Acidic residues" evidence="1">
    <location>
        <begin position="99"/>
        <end position="108"/>
    </location>
</feature>
<dbReference type="Proteomes" id="UP000295281">
    <property type="component" value="Unassembled WGS sequence"/>
</dbReference>
<accession>A0A4R6V6S6</accession>
<dbReference type="RefSeq" id="WP_133739422.1">
    <property type="nucleotide sequence ID" value="NZ_SNYN01000001.1"/>
</dbReference>
<evidence type="ECO:0000313" key="3">
    <source>
        <dbReference type="EMBL" id="TDQ54799.1"/>
    </source>
</evidence>
<protein>
    <recommendedName>
        <fullName evidence="2">DUF8129 domain-containing protein</fullName>
    </recommendedName>
</protein>
<feature type="compositionally biased region" description="Low complexity" evidence="1">
    <location>
        <begin position="144"/>
        <end position="153"/>
    </location>
</feature>
<organism evidence="3 4">
    <name type="scientific">Actinorugispora endophytica</name>
    <dbReference type="NCBI Taxonomy" id="1605990"/>
    <lineage>
        <taxon>Bacteria</taxon>
        <taxon>Bacillati</taxon>
        <taxon>Actinomycetota</taxon>
        <taxon>Actinomycetes</taxon>
        <taxon>Streptosporangiales</taxon>
        <taxon>Nocardiopsidaceae</taxon>
        <taxon>Actinorugispora</taxon>
    </lineage>
</organism>
<dbReference type="Pfam" id="PF26450">
    <property type="entry name" value="DUF8129"/>
    <property type="match status" value="1"/>
</dbReference>
<dbReference type="EMBL" id="SNYN01000001">
    <property type="protein sequence ID" value="TDQ54799.1"/>
    <property type="molecule type" value="Genomic_DNA"/>
</dbReference>
<feature type="domain" description="DUF8129" evidence="2">
    <location>
        <begin position="166"/>
        <end position="208"/>
    </location>
</feature>
<comment type="caution">
    <text evidence="3">The sequence shown here is derived from an EMBL/GenBank/DDBJ whole genome shotgun (WGS) entry which is preliminary data.</text>
</comment>
<proteinExistence type="predicted"/>
<gene>
    <name evidence="3" type="ORF">EV190_101115</name>
</gene>
<reference evidence="3 4" key="1">
    <citation type="submission" date="2019-03" db="EMBL/GenBank/DDBJ databases">
        <title>Genomic Encyclopedia of Type Strains, Phase IV (KMG-IV): sequencing the most valuable type-strain genomes for metagenomic binning, comparative biology and taxonomic classification.</title>
        <authorList>
            <person name="Goeker M."/>
        </authorList>
    </citation>
    <scope>NUCLEOTIDE SEQUENCE [LARGE SCALE GENOMIC DNA]</scope>
    <source>
        <strain evidence="3 4">DSM 46770</strain>
    </source>
</reference>
<feature type="compositionally biased region" description="Low complexity" evidence="1">
    <location>
        <begin position="46"/>
        <end position="70"/>
    </location>
</feature>
<dbReference type="InterPro" id="IPR058442">
    <property type="entry name" value="DUF8129"/>
</dbReference>
<sequence>MSKPSIASKLTGAFKRVFGKTTRPVASSKPEDMAAGDAVVHDPDAPTETTPADASAADAAGEFATEAASAQEQQPLETPASPEAAEAVRTEPVETSETAAEEPVQDEADLVRPEEKAEIAETLNVAEAETVAAPTKAFVEARAAAEGGSSPEGGAPPLPNYDTLTLPSVRARLRKLTIEQVRELRAYESANANRPEFVRMYDNRVAKLEAEAAE</sequence>